<proteinExistence type="predicted"/>
<reference evidence="1 2" key="1">
    <citation type="submission" date="2018-06" db="EMBL/GenBank/DDBJ databases">
        <authorList>
            <consortium name="Pathogen Informatics"/>
            <person name="Doyle S."/>
        </authorList>
    </citation>
    <scope>NUCLEOTIDE SEQUENCE [LARGE SCALE GENOMIC DNA]</scope>
    <source>
        <strain evidence="1 2">NCTC9381</strain>
    </source>
</reference>
<dbReference type="Proteomes" id="UP000254640">
    <property type="component" value="Unassembled WGS sequence"/>
</dbReference>
<dbReference type="AlphaFoldDB" id="A0A379LRE9"/>
<keyword evidence="2" id="KW-1185">Reference proteome</keyword>
<evidence type="ECO:0000313" key="1">
    <source>
        <dbReference type="EMBL" id="SUE06734.1"/>
    </source>
</evidence>
<accession>A0A379LRE9</accession>
<evidence type="ECO:0000313" key="2">
    <source>
        <dbReference type="Proteomes" id="UP000254640"/>
    </source>
</evidence>
<dbReference type="RefSeq" id="WP_062759125.1">
    <property type="nucleotide sequence ID" value="NZ_CP077368.1"/>
</dbReference>
<organism evidence="1 2">
    <name type="scientific">Enterobacter agglomerans</name>
    <name type="common">Erwinia herbicola</name>
    <name type="synonym">Pantoea agglomerans</name>
    <dbReference type="NCBI Taxonomy" id="549"/>
    <lineage>
        <taxon>Bacteria</taxon>
        <taxon>Pseudomonadati</taxon>
        <taxon>Pseudomonadota</taxon>
        <taxon>Gammaproteobacteria</taxon>
        <taxon>Enterobacterales</taxon>
        <taxon>Erwiniaceae</taxon>
        <taxon>Pantoea</taxon>
        <taxon>Pantoea agglomerans group</taxon>
    </lineage>
</organism>
<dbReference type="GeneID" id="66827528"/>
<sequence>MEFMNELILWPDSNFYLKTGLCALESLCINKSVRKEYLFVDFSCLNIRCFINDKWIILLKKAKRKIILICDSVLEPLAEYWRIRERKISAVIYSDFSLEKTIGVFNAAHYISHIPSDKKINRLDKVEIKYINLSLKGLDPMCISKALYLPIKKVYQLKPMISRKLGRDITKVLFNQCPPVIK</sequence>
<protein>
    <submittedName>
        <fullName evidence="1">Uncharacterized protein</fullName>
    </submittedName>
</protein>
<dbReference type="EMBL" id="UGSO01000002">
    <property type="protein sequence ID" value="SUE06734.1"/>
    <property type="molecule type" value="Genomic_DNA"/>
</dbReference>
<gene>
    <name evidence="1" type="ORF">NCTC9381_05597</name>
</gene>
<name>A0A379LRE9_ENTAG</name>